<dbReference type="InterPro" id="IPR000688">
    <property type="entry name" value="HypA/HybF"/>
</dbReference>
<evidence type="ECO:0000256" key="1">
    <source>
        <dbReference type="ARBA" id="ARBA00022596"/>
    </source>
</evidence>
<dbReference type="GO" id="GO:0008270">
    <property type="term" value="F:zinc ion binding"/>
    <property type="evidence" value="ECO:0007669"/>
    <property type="project" value="TreeGrafter"/>
</dbReference>
<dbReference type="RefSeq" id="WP_189994171.1">
    <property type="nucleotide sequence ID" value="NZ_BMZS01000012.1"/>
</dbReference>
<keyword evidence="2" id="KW-0479">Metal-binding</keyword>
<dbReference type="GO" id="GO:0016151">
    <property type="term" value="F:nickel cation binding"/>
    <property type="evidence" value="ECO:0007669"/>
    <property type="project" value="InterPro"/>
</dbReference>
<comment type="caution">
    <text evidence="4">The sequence shown here is derived from an EMBL/GenBank/DDBJ whole genome shotgun (WGS) entry which is preliminary data.</text>
</comment>
<dbReference type="Proteomes" id="UP000630353">
    <property type="component" value="Unassembled WGS sequence"/>
</dbReference>
<reference evidence="4" key="1">
    <citation type="journal article" date="2014" name="Int. J. Syst. Evol. Microbiol.">
        <title>Complete genome sequence of Corynebacterium casei LMG S-19264T (=DSM 44701T), isolated from a smear-ripened cheese.</title>
        <authorList>
            <consortium name="US DOE Joint Genome Institute (JGI-PGF)"/>
            <person name="Walter F."/>
            <person name="Albersmeier A."/>
            <person name="Kalinowski J."/>
            <person name="Ruckert C."/>
        </authorList>
    </citation>
    <scope>NUCLEOTIDE SEQUENCE</scope>
    <source>
        <strain evidence="4">KCTC 42651</strain>
    </source>
</reference>
<dbReference type="AlphaFoldDB" id="A0A918XW03"/>
<evidence type="ECO:0000256" key="3">
    <source>
        <dbReference type="ARBA" id="ARBA00022833"/>
    </source>
</evidence>
<evidence type="ECO:0000256" key="2">
    <source>
        <dbReference type="ARBA" id="ARBA00022723"/>
    </source>
</evidence>
<evidence type="ECO:0008006" key="6">
    <source>
        <dbReference type="Google" id="ProtNLM"/>
    </source>
</evidence>
<keyword evidence="1" id="KW-0533">Nickel</keyword>
<dbReference type="Pfam" id="PF01155">
    <property type="entry name" value="HypA"/>
    <property type="match status" value="1"/>
</dbReference>
<accession>A0A918XW03</accession>
<protein>
    <recommendedName>
        <fullName evidence="6">Hydrogenase maturation nickel metallochaperone HypA</fullName>
    </recommendedName>
</protein>
<evidence type="ECO:0000313" key="5">
    <source>
        <dbReference type="Proteomes" id="UP000630353"/>
    </source>
</evidence>
<dbReference type="PANTHER" id="PTHR34535">
    <property type="entry name" value="HYDROGENASE MATURATION FACTOR HYPA"/>
    <property type="match status" value="1"/>
</dbReference>
<proteinExistence type="predicted"/>
<organism evidence="4 5">
    <name type="scientific">Thalassobaculum fulvum</name>
    <dbReference type="NCBI Taxonomy" id="1633335"/>
    <lineage>
        <taxon>Bacteria</taxon>
        <taxon>Pseudomonadati</taxon>
        <taxon>Pseudomonadota</taxon>
        <taxon>Alphaproteobacteria</taxon>
        <taxon>Rhodospirillales</taxon>
        <taxon>Thalassobaculaceae</taxon>
        <taxon>Thalassobaculum</taxon>
    </lineage>
</organism>
<dbReference type="Gene3D" id="3.30.2320.50">
    <property type="match status" value="1"/>
</dbReference>
<keyword evidence="5" id="KW-1185">Reference proteome</keyword>
<evidence type="ECO:0000313" key="4">
    <source>
        <dbReference type="EMBL" id="GHD60487.1"/>
    </source>
</evidence>
<dbReference type="GO" id="GO:0051604">
    <property type="term" value="P:protein maturation"/>
    <property type="evidence" value="ECO:0007669"/>
    <property type="project" value="InterPro"/>
</dbReference>
<sequence length="87" mass="9431">MHEASLMTGLMRRIEEVAAADRAVKVVGVSVRLGALSHMSAEHFTEHFEQAAAGSIAEGARLQIELSEDQTAPWAQDIVLESVEIET</sequence>
<keyword evidence="3" id="KW-0862">Zinc</keyword>
<reference evidence="4" key="2">
    <citation type="submission" date="2020-09" db="EMBL/GenBank/DDBJ databases">
        <authorList>
            <person name="Sun Q."/>
            <person name="Kim S."/>
        </authorList>
    </citation>
    <scope>NUCLEOTIDE SEQUENCE</scope>
    <source>
        <strain evidence="4">KCTC 42651</strain>
    </source>
</reference>
<gene>
    <name evidence="4" type="ORF">GCM10017083_46420</name>
</gene>
<dbReference type="EMBL" id="BMZS01000012">
    <property type="protein sequence ID" value="GHD60487.1"/>
    <property type="molecule type" value="Genomic_DNA"/>
</dbReference>
<dbReference type="PANTHER" id="PTHR34535:SF3">
    <property type="entry name" value="HYDROGENASE MATURATION FACTOR HYPA"/>
    <property type="match status" value="1"/>
</dbReference>
<name>A0A918XW03_9PROT</name>